<dbReference type="InterPro" id="IPR008878">
    <property type="entry name" value="Transposase_IS66_Orf2"/>
</dbReference>
<sequence>MDMCKRFDAWSGNVSTGMSKEVLSGYVYIFVGKSRDKIKLLIWRKIGLFCTTND</sequence>
<dbReference type="Pfam" id="PF05717">
    <property type="entry name" value="TnpB_IS66"/>
    <property type="match status" value="1"/>
</dbReference>
<evidence type="ECO:0000313" key="1">
    <source>
        <dbReference type="EMBL" id="MDO1447014.1"/>
    </source>
</evidence>
<accession>A0ABT8R4J7</accession>
<name>A0ABT8R4J7_9BACT</name>
<protein>
    <submittedName>
        <fullName evidence="1">IS66 family insertion sequence element accessory protein TnpB</fullName>
    </submittedName>
</protein>
<dbReference type="Proteomes" id="UP001168528">
    <property type="component" value="Unassembled WGS sequence"/>
</dbReference>
<evidence type="ECO:0000313" key="2">
    <source>
        <dbReference type="Proteomes" id="UP001168528"/>
    </source>
</evidence>
<gene>
    <name evidence="1" type="primary">tnpB</name>
    <name evidence="1" type="ORF">Q0590_12165</name>
</gene>
<reference evidence="1" key="1">
    <citation type="submission" date="2023-07" db="EMBL/GenBank/DDBJ databases">
        <title>The genome sequence of Rhodocytophaga aerolata KACC 12507.</title>
        <authorList>
            <person name="Zhang X."/>
        </authorList>
    </citation>
    <scope>NUCLEOTIDE SEQUENCE</scope>
    <source>
        <strain evidence="1">KACC 12507</strain>
    </source>
</reference>
<proteinExistence type="predicted"/>
<dbReference type="EMBL" id="JAUKPO010000005">
    <property type="protein sequence ID" value="MDO1447014.1"/>
    <property type="molecule type" value="Genomic_DNA"/>
</dbReference>
<keyword evidence="2" id="KW-1185">Reference proteome</keyword>
<dbReference type="RefSeq" id="WP_302037816.1">
    <property type="nucleotide sequence ID" value="NZ_JAUKPO010000005.1"/>
</dbReference>
<organism evidence="1 2">
    <name type="scientific">Rhodocytophaga aerolata</name>
    <dbReference type="NCBI Taxonomy" id="455078"/>
    <lineage>
        <taxon>Bacteria</taxon>
        <taxon>Pseudomonadati</taxon>
        <taxon>Bacteroidota</taxon>
        <taxon>Cytophagia</taxon>
        <taxon>Cytophagales</taxon>
        <taxon>Rhodocytophagaceae</taxon>
        <taxon>Rhodocytophaga</taxon>
    </lineage>
</organism>
<comment type="caution">
    <text evidence="1">The sequence shown here is derived from an EMBL/GenBank/DDBJ whole genome shotgun (WGS) entry which is preliminary data.</text>
</comment>